<dbReference type="InParanoid" id="A0A066W3G7"/>
<dbReference type="AlphaFoldDB" id="A0A066W3G7"/>
<dbReference type="Gene3D" id="1.20.1280.170">
    <property type="entry name" value="Exocyst complex component Exo70"/>
    <property type="match status" value="1"/>
</dbReference>
<dbReference type="GeneID" id="25265943"/>
<evidence type="ECO:0000259" key="5">
    <source>
        <dbReference type="Pfam" id="PF03081"/>
    </source>
</evidence>
<dbReference type="OMA" id="GIIRAGP"/>
<dbReference type="GO" id="GO:0005546">
    <property type="term" value="F:phosphatidylinositol-4,5-bisphosphate binding"/>
    <property type="evidence" value="ECO:0007669"/>
    <property type="project" value="InterPro"/>
</dbReference>
<dbReference type="InterPro" id="IPR046364">
    <property type="entry name" value="Exo70_C"/>
</dbReference>
<keyword evidence="4" id="KW-0653">Protein transport</keyword>
<dbReference type="GO" id="GO:0005935">
    <property type="term" value="C:cellular bud neck"/>
    <property type="evidence" value="ECO:0007669"/>
    <property type="project" value="UniProtKB-SubCell"/>
</dbReference>
<evidence type="ECO:0000256" key="4">
    <source>
        <dbReference type="RuleBase" id="RU365026"/>
    </source>
</evidence>
<dbReference type="InterPro" id="IPR004140">
    <property type="entry name" value="Exo70"/>
</dbReference>
<dbReference type="PANTHER" id="PTHR12542:SF41">
    <property type="entry name" value="EXOCYST COMPLEX COMPONENT 7"/>
    <property type="match status" value="1"/>
</dbReference>
<gene>
    <name evidence="6" type="ORF">K437DRAFT_267572</name>
</gene>
<comment type="subcellular location">
    <subcellularLocation>
        <location evidence="4">Bud</location>
    </subcellularLocation>
    <subcellularLocation>
        <location evidence="4">Bud neck</location>
    </subcellularLocation>
</comment>
<dbReference type="STRING" id="1037660.A0A066W3G7"/>
<dbReference type="SUPFAM" id="SSF74788">
    <property type="entry name" value="Cullin repeat-like"/>
    <property type="match status" value="1"/>
</dbReference>
<dbReference type="RefSeq" id="XP_013244158.1">
    <property type="nucleotide sequence ID" value="XM_013388704.1"/>
</dbReference>
<dbReference type="Proteomes" id="UP000027361">
    <property type="component" value="Unassembled WGS sequence"/>
</dbReference>
<comment type="caution">
    <text evidence="6">The sequence shown here is derived from an EMBL/GenBank/DDBJ whole genome shotgun (WGS) entry which is preliminary data.</text>
</comment>
<comment type="function">
    <text evidence="4">Involved in the secretory pathway as part of the exocyst complex which tethers secretory vesicles to the sites of exocytosis. Also plays a role in the assembly of the exocyst.</text>
</comment>
<keyword evidence="2 4" id="KW-0813">Transport</keyword>
<name>A0A066W3G7_TILAU</name>
<accession>A0A066W3G7</accession>
<proteinExistence type="inferred from homology"/>
<feature type="domain" description="Exocyst complex subunit Exo70 C-terminal" evidence="5">
    <location>
        <begin position="284"/>
        <end position="666"/>
    </location>
</feature>
<dbReference type="PANTHER" id="PTHR12542">
    <property type="entry name" value="EXOCYST COMPLEX PROTEIN EXO70"/>
    <property type="match status" value="1"/>
</dbReference>
<dbReference type="InterPro" id="IPR016159">
    <property type="entry name" value="Cullin_repeat-like_dom_sf"/>
</dbReference>
<evidence type="ECO:0000313" key="7">
    <source>
        <dbReference type="Proteomes" id="UP000027361"/>
    </source>
</evidence>
<protein>
    <recommendedName>
        <fullName evidence="4">Exocyst complex protein EXO70</fullName>
    </recommendedName>
</protein>
<keyword evidence="7" id="KW-1185">Reference proteome</keyword>
<reference evidence="6 7" key="1">
    <citation type="submission" date="2014-05" db="EMBL/GenBank/DDBJ databases">
        <title>Draft genome sequence of a rare smut relative, Tilletiaria anomala UBC 951.</title>
        <authorList>
            <consortium name="DOE Joint Genome Institute"/>
            <person name="Toome M."/>
            <person name="Kuo A."/>
            <person name="Henrissat B."/>
            <person name="Lipzen A."/>
            <person name="Tritt A."/>
            <person name="Yoshinaga Y."/>
            <person name="Zane M."/>
            <person name="Barry K."/>
            <person name="Grigoriev I.V."/>
            <person name="Spatafora J.W."/>
            <person name="Aimea M.C."/>
        </authorList>
    </citation>
    <scope>NUCLEOTIDE SEQUENCE [LARGE SCALE GENOMIC DNA]</scope>
    <source>
        <strain evidence="6 7">UBC 951</strain>
    </source>
</reference>
<dbReference type="EMBL" id="JMSN01000024">
    <property type="protein sequence ID" value="KDN48502.1"/>
    <property type="molecule type" value="Genomic_DNA"/>
</dbReference>
<dbReference type="OrthoDB" id="1922221at2759"/>
<sequence>MSVTEQQLGELELLSQSQLKLNQLTGRITAILSSFDGRLRGLESSIVPLHRSTQRLLRAEVNIDRTLAALERTETQQASIADLEPIIRTGPSADNVPAYLEVLDEIKITYSYVESTGNNASGRRIQELMAVGADRLSNLLKSWVEAESEPIDPREHLQRGMQIPAFSDVLLKAIIPILNYLAGMRSGGYYLTGALNAYISARSAFVVSSLSMVHTEVLDFVETRASGSVAREDGEENTYIRGMGGFQSLVESTYELCSFELQKAANLLSSMNPLPPPEVSQTTINIASPPLSQLVSTASNVSSTLTRANASKKPQRSLGSLSFHVGLVLDFVSTLAHSLPTFEKAFTGHMTADARARKTEGSIRELRGVEKTQRQLCAGCLRQVIDGISTVSAKYDETEGTASTTVHDISYDSLRLLLQVYEFRSISGPVLRELGSGNLMPGTNAPPMLNVALNGVEEEQANHNVLVNYLNNIVATLLSALEQRSKSIRQPSTSAIFLLNNVGFLQRELAAAPVSQNNNVSMLEVLGQDCDDMLSGTLRSAHTAYLDAWGPCVQALMEDVPLAGGTQSSGAKSKLATSLGGGNDKAIVKDRLARFYECLDDMEQLHRAFPFSKEDLEVRTKLLREVSRMICPLYNKFIVKHRQSGFSRDPSKHIRMTEKEIALKLDDIFR</sequence>
<evidence type="ECO:0000313" key="6">
    <source>
        <dbReference type="EMBL" id="KDN48502.1"/>
    </source>
</evidence>
<comment type="similarity">
    <text evidence="1 4">Belongs to the EXO70 family.</text>
</comment>
<dbReference type="HOGENOM" id="CLU_410030_0_0_1"/>
<dbReference type="FunCoup" id="A0A066W3G7">
    <property type="interactions" value="17"/>
</dbReference>
<dbReference type="GO" id="GO:0006887">
    <property type="term" value="P:exocytosis"/>
    <property type="evidence" value="ECO:0007669"/>
    <property type="project" value="UniProtKB-KW"/>
</dbReference>
<dbReference type="Pfam" id="PF20669">
    <property type="entry name" value="Exo70_N"/>
    <property type="match status" value="1"/>
</dbReference>
<keyword evidence="3 4" id="KW-0268">Exocytosis</keyword>
<dbReference type="GO" id="GO:0000145">
    <property type="term" value="C:exocyst"/>
    <property type="evidence" value="ECO:0007669"/>
    <property type="project" value="InterPro"/>
</dbReference>
<dbReference type="GO" id="GO:0015031">
    <property type="term" value="P:protein transport"/>
    <property type="evidence" value="ECO:0007669"/>
    <property type="project" value="UniProtKB-KW"/>
</dbReference>
<dbReference type="Pfam" id="PF03081">
    <property type="entry name" value="Exo70_C"/>
    <property type="match status" value="1"/>
</dbReference>
<evidence type="ECO:0000256" key="1">
    <source>
        <dbReference type="ARBA" id="ARBA00006756"/>
    </source>
</evidence>
<evidence type="ECO:0000256" key="2">
    <source>
        <dbReference type="ARBA" id="ARBA00022448"/>
    </source>
</evidence>
<evidence type="ECO:0000256" key="3">
    <source>
        <dbReference type="ARBA" id="ARBA00022483"/>
    </source>
</evidence>
<organism evidence="6 7">
    <name type="scientific">Tilletiaria anomala (strain ATCC 24038 / CBS 436.72 / UBC 951)</name>
    <dbReference type="NCBI Taxonomy" id="1037660"/>
    <lineage>
        <taxon>Eukaryota</taxon>
        <taxon>Fungi</taxon>
        <taxon>Dikarya</taxon>
        <taxon>Basidiomycota</taxon>
        <taxon>Ustilaginomycotina</taxon>
        <taxon>Exobasidiomycetes</taxon>
        <taxon>Georgefischeriales</taxon>
        <taxon>Tilletiariaceae</taxon>
        <taxon>Tilletiaria</taxon>
    </lineage>
</organism>